<reference evidence="2" key="1">
    <citation type="journal article" date="2005" name="Nature">
        <title>The map-based sequence of the rice genome.</title>
        <authorList>
            <consortium name="International rice genome sequencing project (IRGSP)"/>
            <person name="Matsumoto T."/>
            <person name="Wu J."/>
            <person name="Kanamori H."/>
            <person name="Katayose Y."/>
            <person name="Fujisawa M."/>
            <person name="Namiki N."/>
            <person name="Mizuno H."/>
            <person name="Yamamoto K."/>
            <person name="Antonio B.A."/>
            <person name="Baba T."/>
            <person name="Sakata K."/>
            <person name="Nagamura Y."/>
            <person name="Aoki H."/>
            <person name="Arikawa K."/>
            <person name="Arita K."/>
            <person name="Bito T."/>
            <person name="Chiden Y."/>
            <person name="Fujitsuka N."/>
            <person name="Fukunaka R."/>
            <person name="Hamada M."/>
            <person name="Harada C."/>
            <person name="Hayashi A."/>
            <person name="Hijishita S."/>
            <person name="Honda M."/>
            <person name="Hosokawa S."/>
            <person name="Ichikawa Y."/>
            <person name="Idonuma A."/>
            <person name="Iijima M."/>
            <person name="Ikeda M."/>
            <person name="Ikeno M."/>
            <person name="Ito K."/>
            <person name="Ito S."/>
            <person name="Ito T."/>
            <person name="Ito Y."/>
            <person name="Ito Y."/>
            <person name="Iwabuchi A."/>
            <person name="Kamiya K."/>
            <person name="Karasawa W."/>
            <person name="Kurita K."/>
            <person name="Katagiri S."/>
            <person name="Kikuta A."/>
            <person name="Kobayashi H."/>
            <person name="Kobayashi N."/>
            <person name="Machita K."/>
            <person name="Maehara T."/>
            <person name="Masukawa M."/>
            <person name="Mizubayashi T."/>
            <person name="Mukai Y."/>
            <person name="Nagasaki H."/>
            <person name="Nagata Y."/>
            <person name="Naito S."/>
            <person name="Nakashima M."/>
            <person name="Nakama Y."/>
            <person name="Nakamichi Y."/>
            <person name="Nakamura M."/>
            <person name="Meguro A."/>
            <person name="Negishi M."/>
            <person name="Ohta I."/>
            <person name="Ohta T."/>
            <person name="Okamoto M."/>
            <person name="Ono N."/>
            <person name="Saji S."/>
            <person name="Sakaguchi M."/>
            <person name="Sakai K."/>
            <person name="Shibata M."/>
            <person name="Shimokawa T."/>
            <person name="Song J."/>
            <person name="Takazaki Y."/>
            <person name="Terasawa K."/>
            <person name="Tsugane M."/>
            <person name="Tsuji K."/>
            <person name="Ueda S."/>
            <person name="Waki K."/>
            <person name="Yamagata H."/>
            <person name="Yamamoto M."/>
            <person name="Yamamoto S."/>
            <person name="Yamane H."/>
            <person name="Yoshiki S."/>
            <person name="Yoshihara R."/>
            <person name="Yukawa K."/>
            <person name="Zhong H."/>
            <person name="Yano M."/>
            <person name="Yuan Q."/>
            <person name="Ouyang S."/>
            <person name="Liu J."/>
            <person name="Jones K.M."/>
            <person name="Gansberger K."/>
            <person name="Moffat K."/>
            <person name="Hill J."/>
            <person name="Bera J."/>
            <person name="Fadrosh D."/>
            <person name="Jin S."/>
            <person name="Johri S."/>
            <person name="Kim M."/>
            <person name="Overton L."/>
            <person name="Reardon M."/>
            <person name="Tsitrin T."/>
            <person name="Vuong H."/>
            <person name="Weaver B."/>
            <person name="Ciecko A."/>
            <person name="Tallon L."/>
            <person name="Jackson J."/>
            <person name="Pai G."/>
            <person name="Aken S.V."/>
            <person name="Utterback T."/>
            <person name="Reidmuller S."/>
            <person name="Feldblyum T."/>
            <person name="Hsiao J."/>
            <person name="Zismann V."/>
            <person name="Iobst S."/>
            <person name="de Vazeille A.R."/>
            <person name="Buell C.R."/>
            <person name="Ying K."/>
            <person name="Li Y."/>
            <person name="Lu T."/>
            <person name="Huang Y."/>
            <person name="Zhao Q."/>
            <person name="Feng Q."/>
            <person name="Zhang L."/>
            <person name="Zhu J."/>
            <person name="Weng Q."/>
            <person name="Mu J."/>
            <person name="Lu Y."/>
            <person name="Fan D."/>
            <person name="Liu Y."/>
            <person name="Guan J."/>
            <person name="Zhang Y."/>
            <person name="Yu S."/>
            <person name="Liu X."/>
            <person name="Zhang Y."/>
            <person name="Hong G."/>
            <person name="Han B."/>
            <person name="Choisne N."/>
            <person name="Demange N."/>
            <person name="Orjeda G."/>
            <person name="Samain S."/>
            <person name="Cattolico L."/>
            <person name="Pelletier E."/>
            <person name="Couloux A."/>
            <person name="Segurens B."/>
            <person name="Wincker P."/>
            <person name="D'Hont A."/>
            <person name="Scarpelli C."/>
            <person name="Weissenbach J."/>
            <person name="Salanoubat M."/>
            <person name="Quetier F."/>
            <person name="Yu Y."/>
            <person name="Kim H.R."/>
            <person name="Rambo T."/>
            <person name="Currie J."/>
            <person name="Collura K."/>
            <person name="Luo M."/>
            <person name="Yang T."/>
            <person name="Ammiraju J.S.S."/>
            <person name="Engler F."/>
            <person name="Soderlund C."/>
            <person name="Wing R.A."/>
            <person name="Palmer L.E."/>
            <person name="de la Bastide M."/>
            <person name="Spiegel L."/>
            <person name="Nascimento L."/>
            <person name="Zutavern T."/>
            <person name="O'Shaughnessy A."/>
            <person name="Dike S."/>
            <person name="Dedhia N."/>
            <person name="Preston R."/>
            <person name="Balija V."/>
            <person name="McCombie W.R."/>
            <person name="Chow T."/>
            <person name="Chen H."/>
            <person name="Chung M."/>
            <person name="Chen C."/>
            <person name="Shaw J."/>
            <person name="Wu H."/>
            <person name="Hsiao K."/>
            <person name="Chao Y."/>
            <person name="Chu M."/>
            <person name="Cheng C."/>
            <person name="Hour A."/>
            <person name="Lee P."/>
            <person name="Lin S."/>
            <person name="Lin Y."/>
            <person name="Liou J."/>
            <person name="Liu S."/>
            <person name="Hsing Y."/>
            <person name="Raghuvanshi S."/>
            <person name="Mohanty A."/>
            <person name="Bharti A.K."/>
            <person name="Gaur A."/>
            <person name="Gupta V."/>
            <person name="Kumar D."/>
            <person name="Ravi V."/>
            <person name="Vij S."/>
            <person name="Kapur A."/>
            <person name="Khurana P."/>
            <person name="Khurana P."/>
            <person name="Khurana J.P."/>
            <person name="Tyagi A.K."/>
            <person name="Gaikwad K."/>
            <person name="Singh A."/>
            <person name="Dalal V."/>
            <person name="Srivastava S."/>
            <person name="Dixit A."/>
            <person name="Pal A.K."/>
            <person name="Ghazi I.A."/>
            <person name="Yadav M."/>
            <person name="Pandit A."/>
            <person name="Bhargava A."/>
            <person name="Sureshbabu K."/>
            <person name="Batra K."/>
            <person name="Sharma T.R."/>
            <person name="Mohapatra T."/>
            <person name="Singh N.K."/>
            <person name="Messing J."/>
            <person name="Nelson A.B."/>
            <person name="Fuks G."/>
            <person name="Kavchok S."/>
            <person name="Keizer G."/>
            <person name="Linton E."/>
            <person name="Llaca V."/>
            <person name="Song R."/>
            <person name="Tanyolac B."/>
            <person name="Young S."/>
            <person name="Ho-Il K."/>
            <person name="Hahn J.H."/>
            <person name="Sangsakoo G."/>
            <person name="Vanavichit A."/>
            <person name="de Mattos Luiz.A.T."/>
            <person name="Zimmer P.D."/>
            <person name="Malone G."/>
            <person name="Dellagostin O."/>
            <person name="de Oliveira A.C."/>
            <person name="Bevan M."/>
            <person name="Bancroft I."/>
            <person name="Minx P."/>
            <person name="Cordum H."/>
            <person name="Wilson R."/>
            <person name="Cheng Z."/>
            <person name="Jin W."/>
            <person name="Jiang J."/>
            <person name="Leong S.A."/>
            <person name="Iwama H."/>
            <person name="Gojobori T."/>
            <person name="Itoh T."/>
            <person name="Niimura Y."/>
            <person name="Fujii Y."/>
            <person name="Habara T."/>
            <person name="Sakai H."/>
            <person name="Sato Y."/>
            <person name="Wilson G."/>
            <person name="Kumar K."/>
            <person name="McCouch S."/>
            <person name="Juretic N."/>
            <person name="Hoen D."/>
            <person name="Wright S."/>
            <person name="Bruskiewich R."/>
            <person name="Bureau T."/>
            <person name="Miyao A."/>
            <person name="Hirochika H."/>
            <person name="Nishikawa T."/>
            <person name="Kadowaki K."/>
            <person name="Sugiura M."/>
            <person name="Burr B."/>
            <person name="Sasaki T."/>
        </authorList>
    </citation>
    <scope>NUCLEOTIDE SEQUENCE [LARGE SCALE GENOMIC DNA]</scope>
    <source>
        <strain evidence="2">cv. Nipponbare</strain>
    </source>
</reference>
<name>A0A0P0XTR5_ORYSJ</name>
<dbReference type="PaxDb" id="39947-A0A0P0XTR5"/>
<reference evidence="1 2" key="2">
    <citation type="journal article" date="2013" name="Plant Cell Physiol.">
        <title>Rice Annotation Project Database (RAP-DB): an integrative and interactive database for rice genomics.</title>
        <authorList>
            <person name="Sakai H."/>
            <person name="Lee S.S."/>
            <person name="Tanaka T."/>
            <person name="Numa H."/>
            <person name="Kim J."/>
            <person name="Kawahara Y."/>
            <person name="Wakimoto H."/>
            <person name="Yang C.C."/>
            <person name="Iwamoto M."/>
            <person name="Abe T."/>
            <person name="Yamada Y."/>
            <person name="Muto A."/>
            <person name="Inokuchi H."/>
            <person name="Ikemura T."/>
            <person name="Matsumoto T."/>
            <person name="Sasaki T."/>
            <person name="Itoh T."/>
        </authorList>
    </citation>
    <scope>NUCLEOTIDE SEQUENCE [LARGE SCALE GENOMIC DNA]</scope>
    <source>
        <strain evidence="2">cv. Nipponbare</strain>
    </source>
</reference>
<gene>
    <name evidence="1" type="ordered locus">Os10g0357850</name>
    <name evidence="1" type="ORF">OSNPB_100357850</name>
</gene>
<protein>
    <submittedName>
        <fullName evidence="1">Os10g0357850 protein</fullName>
    </submittedName>
</protein>
<dbReference type="Proteomes" id="UP000059680">
    <property type="component" value="Chromosome 10"/>
</dbReference>
<accession>A0A0P0XTR5</accession>
<sequence>MLKFGKVEVYGCSLICYLAKYSCLVLCEVSRKSPNIGMVRYGRVFRICLDCHLHKIWQCQSLVQLKIVAKWTCL</sequence>
<dbReference type="EMBL" id="AP014966">
    <property type="protein sequence ID" value="BAT10480.1"/>
    <property type="molecule type" value="Genomic_DNA"/>
</dbReference>
<dbReference type="InParanoid" id="A0A0P0XTR5"/>
<proteinExistence type="predicted"/>
<organism evidence="1 2">
    <name type="scientific">Oryza sativa subsp. japonica</name>
    <name type="common">Rice</name>
    <dbReference type="NCBI Taxonomy" id="39947"/>
    <lineage>
        <taxon>Eukaryota</taxon>
        <taxon>Viridiplantae</taxon>
        <taxon>Streptophyta</taxon>
        <taxon>Embryophyta</taxon>
        <taxon>Tracheophyta</taxon>
        <taxon>Spermatophyta</taxon>
        <taxon>Magnoliopsida</taxon>
        <taxon>Liliopsida</taxon>
        <taxon>Poales</taxon>
        <taxon>Poaceae</taxon>
        <taxon>BOP clade</taxon>
        <taxon>Oryzoideae</taxon>
        <taxon>Oryzeae</taxon>
        <taxon>Oryzinae</taxon>
        <taxon>Oryza</taxon>
        <taxon>Oryza sativa</taxon>
    </lineage>
</organism>
<dbReference type="AlphaFoldDB" id="A0A0P0XTR5"/>
<evidence type="ECO:0000313" key="1">
    <source>
        <dbReference type="EMBL" id="BAT10480.1"/>
    </source>
</evidence>
<dbReference type="Gramene" id="Os10t0357850-01">
    <property type="protein sequence ID" value="Os10t0357850-01"/>
    <property type="gene ID" value="Os10g0357850"/>
</dbReference>
<keyword evidence="2" id="KW-1185">Reference proteome</keyword>
<reference evidence="1 2" key="3">
    <citation type="journal article" date="2013" name="Rice">
        <title>Improvement of the Oryza sativa Nipponbare reference genome using next generation sequence and optical map data.</title>
        <authorList>
            <person name="Kawahara Y."/>
            <person name="de la Bastide M."/>
            <person name="Hamilton J.P."/>
            <person name="Kanamori H."/>
            <person name="McCombie W.R."/>
            <person name="Ouyang S."/>
            <person name="Schwartz D.C."/>
            <person name="Tanaka T."/>
            <person name="Wu J."/>
            <person name="Zhou S."/>
            <person name="Childs K.L."/>
            <person name="Davidson R.M."/>
            <person name="Lin H."/>
            <person name="Quesada-Ocampo L."/>
            <person name="Vaillancourt B."/>
            <person name="Sakai H."/>
            <person name="Lee S.S."/>
            <person name="Kim J."/>
            <person name="Numa H."/>
            <person name="Itoh T."/>
            <person name="Buell C.R."/>
            <person name="Matsumoto T."/>
        </authorList>
    </citation>
    <scope>NUCLEOTIDE SEQUENCE [LARGE SCALE GENOMIC DNA]</scope>
    <source>
        <strain evidence="2">cv. Nipponbare</strain>
    </source>
</reference>
<evidence type="ECO:0000313" key="2">
    <source>
        <dbReference type="Proteomes" id="UP000059680"/>
    </source>
</evidence>